<reference evidence="2" key="1">
    <citation type="submission" date="2022-09" db="EMBL/GenBank/DDBJ databases">
        <title>The complete genome of Acidovorax sp. 5MLIR.</title>
        <authorList>
            <person name="Liu L."/>
            <person name="Yue J."/>
            <person name="Yang F."/>
            <person name="Yuan J."/>
            <person name="Li L."/>
        </authorList>
    </citation>
    <scope>NUCLEOTIDE SEQUENCE</scope>
    <source>
        <strain evidence="2">5MLIR</strain>
    </source>
</reference>
<evidence type="ECO:0000313" key="2">
    <source>
        <dbReference type="EMBL" id="UYG52800.1"/>
    </source>
</evidence>
<protein>
    <recommendedName>
        <fullName evidence="4">Tetratricopeptide repeat protein</fullName>
    </recommendedName>
</protein>
<organism evidence="2 3">
    <name type="scientific">Comamonas endophytica</name>
    <dbReference type="NCBI Taxonomy" id="2949090"/>
    <lineage>
        <taxon>Bacteria</taxon>
        <taxon>Pseudomonadati</taxon>
        <taxon>Pseudomonadota</taxon>
        <taxon>Betaproteobacteria</taxon>
        <taxon>Burkholderiales</taxon>
        <taxon>Comamonadaceae</taxon>
        <taxon>Comamonas</taxon>
    </lineage>
</organism>
<evidence type="ECO:0008006" key="4">
    <source>
        <dbReference type="Google" id="ProtNLM"/>
    </source>
</evidence>
<dbReference type="Gene3D" id="1.25.40.10">
    <property type="entry name" value="Tetratricopeptide repeat domain"/>
    <property type="match status" value="1"/>
</dbReference>
<dbReference type="InterPro" id="IPR011990">
    <property type="entry name" value="TPR-like_helical_dom_sf"/>
</dbReference>
<gene>
    <name evidence="2" type="ORF">M9799_06050</name>
</gene>
<sequence length="141" mass="14935">MVAGDNPASASSDEPQAAHATATPAQALEFMDVLAYIYLEHGLPDKAAVLLSARNLLAPDDARVLLTWALALVRSGKPEKALQTLERLAMLGAMGAEFHLVRAQALQMLDRQAEAASAMRAHVAMEPRATPPSSTWPGLPA</sequence>
<keyword evidence="3" id="KW-1185">Reference proteome</keyword>
<name>A0ABY6GDM7_9BURK</name>
<dbReference type="RefSeq" id="WP_263725631.1">
    <property type="nucleotide sequence ID" value="NZ_CP106881.1"/>
</dbReference>
<proteinExistence type="predicted"/>
<dbReference type="Proteomes" id="UP001162800">
    <property type="component" value="Chromosome"/>
</dbReference>
<evidence type="ECO:0000256" key="1">
    <source>
        <dbReference type="SAM" id="MobiDB-lite"/>
    </source>
</evidence>
<dbReference type="SUPFAM" id="SSF48452">
    <property type="entry name" value="TPR-like"/>
    <property type="match status" value="1"/>
</dbReference>
<accession>A0ABY6GDM7</accession>
<feature type="region of interest" description="Disordered" evidence="1">
    <location>
        <begin position="1"/>
        <end position="21"/>
    </location>
</feature>
<evidence type="ECO:0000313" key="3">
    <source>
        <dbReference type="Proteomes" id="UP001162800"/>
    </source>
</evidence>
<dbReference type="EMBL" id="CP106881">
    <property type="protein sequence ID" value="UYG52800.1"/>
    <property type="molecule type" value="Genomic_DNA"/>
</dbReference>